<evidence type="ECO:0000259" key="2">
    <source>
        <dbReference type="PROSITE" id="PS50213"/>
    </source>
</evidence>
<dbReference type="PROSITE" id="PS50213">
    <property type="entry name" value="FAS1"/>
    <property type="match status" value="3"/>
</dbReference>
<dbReference type="EMBL" id="CAXITT010000001">
    <property type="protein sequence ID" value="CAL1526034.1"/>
    <property type="molecule type" value="Genomic_DNA"/>
</dbReference>
<feature type="domain" description="FAS1" evidence="2">
    <location>
        <begin position="317"/>
        <end position="451"/>
    </location>
</feature>
<keyword evidence="1" id="KW-0732">Signal</keyword>
<dbReference type="Pfam" id="PF02469">
    <property type="entry name" value="Fasciclin"/>
    <property type="match status" value="3"/>
</dbReference>
<feature type="domain" description="FAS1" evidence="2">
    <location>
        <begin position="180"/>
        <end position="313"/>
    </location>
</feature>
<feature type="signal peptide" evidence="1">
    <location>
        <begin position="1"/>
        <end position="18"/>
    </location>
</feature>
<dbReference type="Proteomes" id="UP001497497">
    <property type="component" value="Unassembled WGS sequence"/>
</dbReference>
<dbReference type="AlphaFoldDB" id="A0AAV2H198"/>
<organism evidence="3 4">
    <name type="scientific">Lymnaea stagnalis</name>
    <name type="common">Great pond snail</name>
    <name type="synonym">Helix stagnalis</name>
    <dbReference type="NCBI Taxonomy" id="6523"/>
    <lineage>
        <taxon>Eukaryota</taxon>
        <taxon>Metazoa</taxon>
        <taxon>Spiralia</taxon>
        <taxon>Lophotrochozoa</taxon>
        <taxon>Mollusca</taxon>
        <taxon>Gastropoda</taxon>
        <taxon>Heterobranchia</taxon>
        <taxon>Euthyneura</taxon>
        <taxon>Panpulmonata</taxon>
        <taxon>Hygrophila</taxon>
        <taxon>Lymnaeoidea</taxon>
        <taxon>Lymnaeidae</taxon>
        <taxon>Lymnaea</taxon>
    </lineage>
</organism>
<sequence>MKTVFLCVAVIFLGAVTAQTAPSAWPDILAALKADGRFTVFADLLEDSDTLDRINTSSHFTVFAPTDAAFAKLPAGQLDALKADPDKLEEVLGHHVVLKSAINVNTQQDKNFKAANNQTVRINSYPIVHMNMLRLCVCVALVLVGAVGAQTDSTDIPETDSTTDDTDAPELGSTTVAPIYPYIIDALTSNGHFTVFLDLLESTDLLTRINASSHFTVFAPTDAAFARLPAGQLDALKADADKLEDLLSYHVVLNSAFNLHGIQQDTTLKTANNDYVRINTYSVVHTVTVDGVNITIKNIPVNHGYVNGIEKVLSQPMGTILDIASNRSDLTTFISLLGKANLNNFFTSDRSTTIFAPNNDAFAKLSQGTLDYLNTHTADLAEVLKFHMIKHYAFYSIGMKHTFSIDSSDQHKDILMILEDGSGGLAINHAKIVERDISSVNGVVHIVDSVLIPVRVQVAIADNGVVVG</sequence>
<accession>A0AAV2H198</accession>
<feature type="domain" description="FAS1" evidence="2">
    <location>
        <begin position="25"/>
        <end position="163"/>
    </location>
</feature>
<proteinExistence type="predicted"/>
<evidence type="ECO:0000313" key="4">
    <source>
        <dbReference type="Proteomes" id="UP001497497"/>
    </source>
</evidence>
<protein>
    <recommendedName>
        <fullName evidence="2">FAS1 domain-containing protein</fullName>
    </recommendedName>
</protein>
<dbReference type="InterPro" id="IPR036378">
    <property type="entry name" value="FAS1_dom_sf"/>
</dbReference>
<reference evidence="3 4" key="1">
    <citation type="submission" date="2024-04" db="EMBL/GenBank/DDBJ databases">
        <authorList>
            <consortium name="Genoscope - CEA"/>
            <person name="William W."/>
        </authorList>
    </citation>
    <scope>NUCLEOTIDE SEQUENCE [LARGE SCALE GENOMIC DNA]</scope>
</reference>
<dbReference type="Gene3D" id="2.30.180.10">
    <property type="entry name" value="FAS1 domain"/>
    <property type="match status" value="3"/>
</dbReference>
<dbReference type="FunFam" id="2.30.180.10:FF:000032">
    <property type="entry name" value="Fasciclin domain-containing protein, putative"/>
    <property type="match status" value="2"/>
</dbReference>
<gene>
    <name evidence="3" type="ORF">GSLYS_00000211001</name>
</gene>
<dbReference type="PANTHER" id="PTHR10900">
    <property type="entry name" value="PERIOSTIN-RELATED"/>
    <property type="match status" value="1"/>
</dbReference>
<dbReference type="SMART" id="SM00554">
    <property type="entry name" value="FAS1"/>
    <property type="match status" value="3"/>
</dbReference>
<dbReference type="InterPro" id="IPR050904">
    <property type="entry name" value="Adhesion/Biosynth-related"/>
</dbReference>
<comment type="caution">
    <text evidence="3">The sequence shown here is derived from an EMBL/GenBank/DDBJ whole genome shotgun (WGS) entry which is preliminary data.</text>
</comment>
<keyword evidence="4" id="KW-1185">Reference proteome</keyword>
<dbReference type="InterPro" id="IPR000782">
    <property type="entry name" value="FAS1_domain"/>
</dbReference>
<evidence type="ECO:0000313" key="3">
    <source>
        <dbReference type="EMBL" id="CAL1526034.1"/>
    </source>
</evidence>
<evidence type="ECO:0000256" key="1">
    <source>
        <dbReference type="SAM" id="SignalP"/>
    </source>
</evidence>
<name>A0AAV2H198_LYMST</name>
<dbReference type="PANTHER" id="PTHR10900:SF77">
    <property type="entry name" value="FI19380P1"/>
    <property type="match status" value="1"/>
</dbReference>
<dbReference type="SUPFAM" id="SSF82153">
    <property type="entry name" value="FAS1 domain"/>
    <property type="match status" value="3"/>
</dbReference>
<feature type="chain" id="PRO_5043808116" description="FAS1 domain-containing protein" evidence="1">
    <location>
        <begin position="19"/>
        <end position="468"/>
    </location>
</feature>